<gene>
    <name evidence="1" type="ORF">BaRGS_00031792</name>
</gene>
<organism evidence="1 2">
    <name type="scientific">Batillaria attramentaria</name>
    <dbReference type="NCBI Taxonomy" id="370345"/>
    <lineage>
        <taxon>Eukaryota</taxon>
        <taxon>Metazoa</taxon>
        <taxon>Spiralia</taxon>
        <taxon>Lophotrochozoa</taxon>
        <taxon>Mollusca</taxon>
        <taxon>Gastropoda</taxon>
        <taxon>Caenogastropoda</taxon>
        <taxon>Sorbeoconcha</taxon>
        <taxon>Cerithioidea</taxon>
        <taxon>Batillariidae</taxon>
        <taxon>Batillaria</taxon>
    </lineage>
</organism>
<comment type="caution">
    <text evidence="1">The sequence shown here is derived from an EMBL/GenBank/DDBJ whole genome shotgun (WGS) entry which is preliminary data.</text>
</comment>
<accession>A0ABD0JPE7</accession>
<evidence type="ECO:0000313" key="1">
    <source>
        <dbReference type="EMBL" id="KAK7476933.1"/>
    </source>
</evidence>
<dbReference type="Proteomes" id="UP001519460">
    <property type="component" value="Unassembled WGS sequence"/>
</dbReference>
<evidence type="ECO:0000313" key="2">
    <source>
        <dbReference type="Proteomes" id="UP001519460"/>
    </source>
</evidence>
<proteinExistence type="predicted"/>
<reference evidence="1 2" key="1">
    <citation type="journal article" date="2023" name="Sci. Data">
        <title>Genome assembly of the Korean intertidal mud-creeper Batillaria attramentaria.</title>
        <authorList>
            <person name="Patra A.K."/>
            <person name="Ho P.T."/>
            <person name="Jun S."/>
            <person name="Lee S.J."/>
            <person name="Kim Y."/>
            <person name="Won Y.J."/>
        </authorList>
    </citation>
    <scope>NUCLEOTIDE SEQUENCE [LARGE SCALE GENOMIC DNA]</scope>
    <source>
        <strain evidence="1">Wonlab-2016</strain>
    </source>
</reference>
<dbReference type="EMBL" id="JACVVK020000361">
    <property type="protein sequence ID" value="KAK7476933.1"/>
    <property type="molecule type" value="Genomic_DNA"/>
</dbReference>
<name>A0ABD0JPE7_9CAEN</name>
<keyword evidence="2" id="KW-1185">Reference proteome</keyword>
<dbReference type="AlphaFoldDB" id="A0ABD0JPE7"/>
<sequence length="76" mass="8523">MLGIGLSILDPELRTETELLWVAQLAIAPPMPLLCRNSHTGKDQGSETVLIFFQDKYALLLERTNANNDQQAERNV</sequence>
<protein>
    <submittedName>
        <fullName evidence="1">Uncharacterized protein</fullName>
    </submittedName>
</protein>